<sequence length="842" mass="95299">MIGDFDSSANALWTLYGKEAKSHDESRIQTLKDDMDGVLIFAGLFSAALTTFAIDSKQALKPGPSDQTVYYLQQNVAILSQISRQVSFLAPQLVIPTTPPPPFPSFNPSASDVRVNVFFFMALAFSLSAALLAILVQQWVRDYMHVFQRYGDPLKSARIRHYLYEGSKGWCMPIVAEAVPGLLHLSLFLFFIGLGDFVLNINTTVGISTTIPIGLCGWLYIFVTIAPAIYPQSPYQNSFSGIIWYTMQILHGRRYKDRDGELKPVSTDMTQGQMQLAMEETEERKGRDSRAIRWLLNNLSEDAEMESFVMAMPGSFNEEWGAKVWNRISKPIGYENNAINGNELVAGLTVTNPHVSMSVVPRPYSRIGPVPSLFGSIIRLVRTCTARRSSTNSMTLLPALHSHNIHFPVATNERNVTYELSRRIAHFFETCKNRGVFANDELWRRRTRACVEATVSLICFADAEVSWFGDILRPLGDIGNYEKTRELSLAGMDQSFVMRWTCLSIMAIRSMLSSCESLKADARTAVVSFGEFRCRNGNEDEVTEKNAQEIDETIENMWRLVLHDCRQYMHERRIPVSQQIIEFLGNGEALEPDFRQWENKLEPTIDSKISILQERIDEACYRITRQLPAISVPSDDFHSLIIALQHLDLPVGPLKLQFVHPGSIIWTFHRLHDLIHGFCPPIPDIQFNVVLFGQRNISQRQLWRLQDLRDGGGFGFTVELFLLALEQLLSAYPSPSQASHSALYISTFRTITSDWNKYKHSLGTQKILLDTVASDQGILRGFDYPKYITDELWELLDNMLQGQTGPHIDNAVQQLTDRQRLDNHDYGAKALAVISRLQASSS</sequence>
<reference evidence="1" key="1">
    <citation type="submission" date="2021-03" db="EMBL/GenBank/DDBJ databases">
        <title>Evolutionary priming and transition to the ectomycorrhizal habit in an iconic lineage of mushroom-forming fungi: is preadaptation a requirement?</title>
        <authorList>
            <consortium name="DOE Joint Genome Institute"/>
            <person name="Looney B.P."/>
            <person name="Miyauchi S."/>
            <person name="Morin E."/>
            <person name="Drula E."/>
            <person name="Courty P.E."/>
            <person name="Chicoki N."/>
            <person name="Fauchery L."/>
            <person name="Kohler A."/>
            <person name="Kuo A."/>
            <person name="LaButti K."/>
            <person name="Pangilinan J."/>
            <person name="Lipzen A."/>
            <person name="Riley R."/>
            <person name="Andreopoulos W."/>
            <person name="He G."/>
            <person name="Johnson J."/>
            <person name="Barry K.W."/>
            <person name="Grigoriev I.V."/>
            <person name="Nagy L."/>
            <person name="Hibbett D."/>
            <person name="Henrissat B."/>
            <person name="Matheny P.B."/>
            <person name="Labbe J."/>
            <person name="Martin A.F."/>
        </authorList>
    </citation>
    <scope>NUCLEOTIDE SEQUENCE</scope>
    <source>
        <strain evidence="1">BPL698</strain>
    </source>
</reference>
<accession>A0ACC0ULS5</accession>
<organism evidence="1 2">
    <name type="scientific">Russula earlei</name>
    <dbReference type="NCBI Taxonomy" id="71964"/>
    <lineage>
        <taxon>Eukaryota</taxon>
        <taxon>Fungi</taxon>
        <taxon>Dikarya</taxon>
        <taxon>Basidiomycota</taxon>
        <taxon>Agaricomycotina</taxon>
        <taxon>Agaricomycetes</taxon>
        <taxon>Russulales</taxon>
        <taxon>Russulaceae</taxon>
        <taxon>Russula</taxon>
    </lineage>
</organism>
<gene>
    <name evidence="1" type="ORF">F5148DRAFT_158407</name>
</gene>
<dbReference type="EMBL" id="JAGFNK010000014">
    <property type="protein sequence ID" value="KAI9512019.1"/>
    <property type="molecule type" value="Genomic_DNA"/>
</dbReference>
<evidence type="ECO:0000313" key="2">
    <source>
        <dbReference type="Proteomes" id="UP001207468"/>
    </source>
</evidence>
<keyword evidence="2" id="KW-1185">Reference proteome</keyword>
<proteinExistence type="predicted"/>
<comment type="caution">
    <text evidence="1">The sequence shown here is derived from an EMBL/GenBank/DDBJ whole genome shotgun (WGS) entry which is preliminary data.</text>
</comment>
<protein>
    <submittedName>
        <fullName evidence="1">Uncharacterized protein</fullName>
    </submittedName>
</protein>
<name>A0ACC0ULS5_9AGAM</name>
<dbReference type="Proteomes" id="UP001207468">
    <property type="component" value="Unassembled WGS sequence"/>
</dbReference>
<evidence type="ECO:0000313" key="1">
    <source>
        <dbReference type="EMBL" id="KAI9512019.1"/>
    </source>
</evidence>